<comment type="caution">
    <text evidence="2">The sequence shown here is derived from an EMBL/GenBank/DDBJ whole genome shotgun (WGS) entry which is preliminary data.</text>
</comment>
<evidence type="ECO:0000313" key="2">
    <source>
        <dbReference type="EMBL" id="MPC62307.1"/>
    </source>
</evidence>
<gene>
    <name evidence="2" type="ORF">E2C01_056391</name>
</gene>
<dbReference type="Proteomes" id="UP000324222">
    <property type="component" value="Unassembled WGS sequence"/>
</dbReference>
<accession>A0A5B7GZ10</accession>
<dbReference type="AlphaFoldDB" id="A0A5B7GZ10"/>
<protein>
    <submittedName>
        <fullName evidence="2">Uncharacterized protein</fullName>
    </submittedName>
</protein>
<organism evidence="2 3">
    <name type="scientific">Portunus trituberculatus</name>
    <name type="common">Swimming crab</name>
    <name type="synonym">Neptunus trituberculatus</name>
    <dbReference type="NCBI Taxonomy" id="210409"/>
    <lineage>
        <taxon>Eukaryota</taxon>
        <taxon>Metazoa</taxon>
        <taxon>Ecdysozoa</taxon>
        <taxon>Arthropoda</taxon>
        <taxon>Crustacea</taxon>
        <taxon>Multicrustacea</taxon>
        <taxon>Malacostraca</taxon>
        <taxon>Eumalacostraca</taxon>
        <taxon>Eucarida</taxon>
        <taxon>Decapoda</taxon>
        <taxon>Pleocyemata</taxon>
        <taxon>Brachyura</taxon>
        <taxon>Eubrachyura</taxon>
        <taxon>Portunoidea</taxon>
        <taxon>Portunidae</taxon>
        <taxon>Portuninae</taxon>
        <taxon>Portunus</taxon>
    </lineage>
</organism>
<evidence type="ECO:0000313" key="3">
    <source>
        <dbReference type="Proteomes" id="UP000324222"/>
    </source>
</evidence>
<dbReference type="EMBL" id="VSRR010019515">
    <property type="protein sequence ID" value="MPC62307.1"/>
    <property type="molecule type" value="Genomic_DNA"/>
</dbReference>
<evidence type="ECO:0000256" key="1">
    <source>
        <dbReference type="SAM" id="MobiDB-lite"/>
    </source>
</evidence>
<feature type="region of interest" description="Disordered" evidence="1">
    <location>
        <begin position="1"/>
        <end position="22"/>
    </location>
</feature>
<proteinExistence type="predicted"/>
<name>A0A5B7GZ10_PORTR</name>
<keyword evidence="3" id="KW-1185">Reference proteome</keyword>
<sequence length="92" mass="10014">MLKPRSVVGQHSQHAATDSPRRYVSVGNSSNMAVISSRVLNFCGLISLNALFVCRTLRKLNRIGLHLPQFTVRAAGSNAARIGPRTEKDIPS</sequence>
<reference evidence="2 3" key="1">
    <citation type="submission" date="2019-05" db="EMBL/GenBank/DDBJ databases">
        <title>Another draft genome of Portunus trituberculatus and its Hox gene families provides insights of decapod evolution.</title>
        <authorList>
            <person name="Jeong J.-H."/>
            <person name="Song I."/>
            <person name="Kim S."/>
            <person name="Choi T."/>
            <person name="Kim D."/>
            <person name="Ryu S."/>
            <person name="Kim W."/>
        </authorList>
    </citation>
    <scope>NUCLEOTIDE SEQUENCE [LARGE SCALE GENOMIC DNA]</scope>
    <source>
        <tissue evidence="2">Muscle</tissue>
    </source>
</reference>